<dbReference type="STRING" id="1120975.SAMN02746064_01932"/>
<sequence>MLKSELITVAGMALVTYIPRMLPMVFMKELDLPEKLDKFLSLIPYTMLGALIFPGVFGSTDSIYASIGAVFACGLAAYRKLNPTYVVLIGIGTVFIIRGIQGI</sequence>
<dbReference type="RefSeq" id="WP_073271451.1">
    <property type="nucleotide sequence ID" value="NZ_FQTU01000015.1"/>
</dbReference>
<evidence type="ECO:0000256" key="1">
    <source>
        <dbReference type="SAM" id="Phobius"/>
    </source>
</evidence>
<reference evidence="2 3" key="1">
    <citation type="submission" date="2016-11" db="EMBL/GenBank/DDBJ databases">
        <authorList>
            <person name="Jaros S."/>
            <person name="Januszkiewicz K."/>
            <person name="Wedrychowicz H."/>
        </authorList>
    </citation>
    <scope>NUCLEOTIDE SEQUENCE [LARGE SCALE GENOMIC DNA]</scope>
    <source>
        <strain evidence="2 3">DSM 14828</strain>
    </source>
</reference>
<dbReference type="AlphaFoldDB" id="A0A1M4Z3E2"/>
<name>A0A1M4Z3E2_9FIRM</name>
<keyword evidence="1" id="KW-0472">Membrane</keyword>
<keyword evidence="1" id="KW-1133">Transmembrane helix</keyword>
<protein>
    <submittedName>
        <fullName evidence="2">Branched-chain amino acid transport protein</fullName>
    </submittedName>
</protein>
<evidence type="ECO:0000313" key="2">
    <source>
        <dbReference type="EMBL" id="SHF12485.1"/>
    </source>
</evidence>
<accession>A0A1M4Z3E2</accession>
<feature type="transmembrane region" description="Helical" evidence="1">
    <location>
        <begin position="85"/>
        <end position="101"/>
    </location>
</feature>
<feature type="transmembrane region" description="Helical" evidence="1">
    <location>
        <begin position="39"/>
        <end position="57"/>
    </location>
</feature>
<dbReference type="EMBL" id="FQTU01000015">
    <property type="protein sequence ID" value="SHF12485.1"/>
    <property type="molecule type" value="Genomic_DNA"/>
</dbReference>
<keyword evidence="3" id="KW-1185">Reference proteome</keyword>
<dbReference type="Pfam" id="PF05437">
    <property type="entry name" value="AzlD"/>
    <property type="match status" value="1"/>
</dbReference>
<proteinExistence type="predicted"/>
<dbReference type="Proteomes" id="UP000184251">
    <property type="component" value="Unassembled WGS sequence"/>
</dbReference>
<gene>
    <name evidence="2" type="ORF">SAMN02746064_01932</name>
</gene>
<keyword evidence="1" id="KW-0812">Transmembrane</keyword>
<evidence type="ECO:0000313" key="3">
    <source>
        <dbReference type="Proteomes" id="UP000184251"/>
    </source>
</evidence>
<feature type="transmembrane region" description="Helical" evidence="1">
    <location>
        <begin position="6"/>
        <end position="27"/>
    </location>
</feature>
<dbReference type="InterPro" id="IPR008407">
    <property type="entry name" value="Brnchd-chn_aa_trnsp_AzlD"/>
</dbReference>
<dbReference type="OrthoDB" id="9811308at2"/>
<organism evidence="2 3">
    <name type="scientific">Alkalibacter saccharofermentans DSM 14828</name>
    <dbReference type="NCBI Taxonomy" id="1120975"/>
    <lineage>
        <taxon>Bacteria</taxon>
        <taxon>Bacillati</taxon>
        <taxon>Bacillota</taxon>
        <taxon>Clostridia</taxon>
        <taxon>Eubacteriales</taxon>
        <taxon>Eubacteriaceae</taxon>
        <taxon>Alkalibacter</taxon>
    </lineage>
</organism>